<reference evidence="3" key="1">
    <citation type="journal article" date="2019" name="Int. J. Syst. Evol. Microbiol.">
        <title>The Global Catalogue of Microorganisms (GCM) 10K type strain sequencing project: providing services to taxonomists for standard genome sequencing and annotation.</title>
        <authorList>
            <consortium name="The Broad Institute Genomics Platform"/>
            <consortium name="The Broad Institute Genome Sequencing Center for Infectious Disease"/>
            <person name="Wu L."/>
            <person name="Ma J."/>
        </authorList>
    </citation>
    <scope>NUCLEOTIDE SEQUENCE [LARGE SCALE GENOMIC DNA]</scope>
    <source>
        <strain evidence="3">CGMCC 4.7641</strain>
    </source>
</reference>
<feature type="signal peptide" evidence="1">
    <location>
        <begin position="1"/>
        <end position="21"/>
    </location>
</feature>
<keyword evidence="3" id="KW-1185">Reference proteome</keyword>
<dbReference type="PROSITE" id="PS51257">
    <property type="entry name" value="PROKAR_LIPOPROTEIN"/>
    <property type="match status" value="1"/>
</dbReference>
<gene>
    <name evidence="2" type="ORF">ACFSVL_13770</name>
</gene>
<accession>A0ABW5H5Q2</accession>
<dbReference type="RefSeq" id="WP_378304033.1">
    <property type="nucleotide sequence ID" value="NZ_JBHUKS010000008.1"/>
</dbReference>
<dbReference type="Proteomes" id="UP001597483">
    <property type="component" value="Unassembled WGS sequence"/>
</dbReference>
<evidence type="ECO:0000313" key="2">
    <source>
        <dbReference type="EMBL" id="MFD2468456.1"/>
    </source>
</evidence>
<sequence length="205" mass="21483">MSGRRPIVLVAVSAFALSACSSVPDAPPPTLTSAPVSTSAPARKKIDYTKPGTKLKIGEKALVPFTTDSSPVGAVGITVTRIDRGTEAEVAKMNLGDDLAGLVPFYVQYTVSNETGDDFSAAHVIGVSGLLKDGSEGWMSLPVDAPKCHSDSTLDFTAKGAAYGGCEMELVFPGATVTGAKYDDNSFAWLAKGTDYREHPIVWQP</sequence>
<protein>
    <recommendedName>
        <fullName evidence="4">DUF4352 domain-containing protein</fullName>
    </recommendedName>
</protein>
<proteinExistence type="predicted"/>
<evidence type="ECO:0000256" key="1">
    <source>
        <dbReference type="SAM" id="SignalP"/>
    </source>
</evidence>
<comment type="caution">
    <text evidence="2">The sequence shown here is derived from an EMBL/GenBank/DDBJ whole genome shotgun (WGS) entry which is preliminary data.</text>
</comment>
<evidence type="ECO:0000313" key="3">
    <source>
        <dbReference type="Proteomes" id="UP001597483"/>
    </source>
</evidence>
<name>A0ABW5H5Q2_9PSEU</name>
<organism evidence="2 3">
    <name type="scientific">Amycolatopsis silviterrae</name>
    <dbReference type="NCBI Taxonomy" id="1656914"/>
    <lineage>
        <taxon>Bacteria</taxon>
        <taxon>Bacillati</taxon>
        <taxon>Actinomycetota</taxon>
        <taxon>Actinomycetes</taxon>
        <taxon>Pseudonocardiales</taxon>
        <taxon>Pseudonocardiaceae</taxon>
        <taxon>Amycolatopsis</taxon>
    </lineage>
</organism>
<evidence type="ECO:0008006" key="4">
    <source>
        <dbReference type="Google" id="ProtNLM"/>
    </source>
</evidence>
<dbReference type="EMBL" id="JBHUKS010000008">
    <property type="protein sequence ID" value="MFD2468456.1"/>
    <property type="molecule type" value="Genomic_DNA"/>
</dbReference>
<keyword evidence="1" id="KW-0732">Signal</keyword>
<feature type="chain" id="PRO_5046676382" description="DUF4352 domain-containing protein" evidence="1">
    <location>
        <begin position="22"/>
        <end position="205"/>
    </location>
</feature>